<name>A0AAU7JCI8_9HYPH</name>
<protein>
    <recommendedName>
        <fullName evidence="3">Cyclic nucleotide-binding domain-containing protein</fullName>
    </recommendedName>
</protein>
<reference evidence="2" key="1">
    <citation type="submission" date="2024-05" db="EMBL/GenBank/DDBJ databases">
        <authorList>
            <person name="Kim S."/>
            <person name="Heo J."/>
            <person name="Choi H."/>
            <person name="Choi Y."/>
            <person name="Kwon S.-W."/>
            <person name="Kim Y."/>
        </authorList>
    </citation>
    <scope>NUCLEOTIDE SEQUENCE</scope>
    <source>
        <strain evidence="2">KACC 23698</strain>
    </source>
</reference>
<accession>A0AAU7JCI8</accession>
<gene>
    <name evidence="2" type="ORF">ABEG18_19985</name>
</gene>
<evidence type="ECO:0000256" key="1">
    <source>
        <dbReference type="SAM" id="MobiDB-lite"/>
    </source>
</evidence>
<feature type="compositionally biased region" description="Basic and acidic residues" evidence="1">
    <location>
        <begin position="1"/>
        <end position="12"/>
    </location>
</feature>
<dbReference type="AlphaFoldDB" id="A0AAU7JCI8"/>
<evidence type="ECO:0008006" key="3">
    <source>
        <dbReference type="Google" id="ProtNLM"/>
    </source>
</evidence>
<feature type="region of interest" description="Disordered" evidence="1">
    <location>
        <begin position="1"/>
        <end position="28"/>
    </location>
</feature>
<dbReference type="RefSeq" id="WP_406854802.1">
    <property type="nucleotide sequence ID" value="NZ_CP157484.1"/>
</dbReference>
<sequence>MTRDSRDSELRKVGAGPGPLGLTRLDTRPAPAPRTIVLDLPAAAPAAEPAPTFETVRIVPLGQLRTTLRRRLSSSQRWVTASGERVTAARRVLAVADALSVPPFTLPGEVAVVRRAGGPAFGTIFSVLNGAVFINAETCGEWGDGREDAVFLQTLADALDAVRDQKLFQAGTRSLGLASQSGPAS</sequence>
<evidence type="ECO:0000313" key="2">
    <source>
        <dbReference type="EMBL" id="XBO37976.1"/>
    </source>
</evidence>
<organism evidence="2">
    <name type="scientific">Alsobacter sp. KACC 23698</name>
    <dbReference type="NCBI Taxonomy" id="3149229"/>
    <lineage>
        <taxon>Bacteria</taxon>
        <taxon>Pseudomonadati</taxon>
        <taxon>Pseudomonadota</taxon>
        <taxon>Alphaproteobacteria</taxon>
        <taxon>Hyphomicrobiales</taxon>
        <taxon>Alsobacteraceae</taxon>
        <taxon>Alsobacter</taxon>
    </lineage>
</organism>
<proteinExistence type="predicted"/>
<dbReference type="EMBL" id="CP157484">
    <property type="protein sequence ID" value="XBO37976.1"/>
    <property type="molecule type" value="Genomic_DNA"/>
</dbReference>